<dbReference type="EMBL" id="LAZR01006369">
    <property type="protein sequence ID" value="KKM92607.1"/>
    <property type="molecule type" value="Genomic_DNA"/>
</dbReference>
<proteinExistence type="predicted"/>
<dbReference type="AlphaFoldDB" id="A0A0F9PH04"/>
<accession>A0A0F9PH04</accession>
<sequence>MEQHIHCSLCGEVLKGIMPIPFANPKADRRIVCDTCASALNIAKEQSPPH</sequence>
<reference evidence="1" key="1">
    <citation type="journal article" date="2015" name="Nature">
        <title>Complex archaea that bridge the gap between prokaryotes and eukaryotes.</title>
        <authorList>
            <person name="Spang A."/>
            <person name="Saw J.H."/>
            <person name="Jorgensen S.L."/>
            <person name="Zaremba-Niedzwiedzka K."/>
            <person name="Martijn J."/>
            <person name="Lind A.E."/>
            <person name="van Eijk R."/>
            <person name="Schleper C."/>
            <person name="Guy L."/>
            <person name="Ettema T.J."/>
        </authorList>
    </citation>
    <scope>NUCLEOTIDE SEQUENCE</scope>
</reference>
<evidence type="ECO:0000313" key="1">
    <source>
        <dbReference type="EMBL" id="KKM92607.1"/>
    </source>
</evidence>
<name>A0A0F9PH04_9ZZZZ</name>
<organism evidence="1">
    <name type="scientific">marine sediment metagenome</name>
    <dbReference type="NCBI Taxonomy" id="412755"/>
    <lineage>
        <taxon>unclassified sequences</taxon>
        <taxon>metagenomes</taxon>
        <taxon>ecological metagenomes</taxon>
    </lineage>
</organism>
<protein>
    <submittedName>
        <fullName evidence="1">Uncharacterized protein</fullName>
    </submittedName>
</protein>
<comment type="caution">
    <text evidence="1">The sequence shown here is derived from an EMBL/GenBank/DDBJ whole genome shotgun (WGS) entry which is preliminary data.</text>
</comment>
<gene>
    <name evidence="1" type="ORF">LCGC14_1216680</name>
</gene>